<keyword evidence="2" id="KW-0812">Transmembrane</keyword>
<evidence type="ECO:0000313" key="3">
    <source>
        <dbReference type="EMBL" id="ESU26369.1"/>
    </source>
</evidence>
<dbReference type="OrthoDB" id="1454369at2"/>
<dbReference type="RefSeq" id="WP_023580402.1">
    <property type="nucleotide sequence ID" value="NZ_AVGG01000019.1"/>
</dbReference>
<keyword evidence="2" id="KW-1133">Transmembrane helix</keyword>
<accession>V6SIT9</accession>
<feature type="transmembrane region" description="Helical" evidence="2">
    <location>
        <begin position="56"/>
        <end position="76"/>
    </location>
</feature>
<feature type="compositionally biased region" description="Acidic residues" evidence="1">
    <location>
        <begin position="1"/>
        <end position="12"/>
    </location>
</feature>
<reference evidence="3 4" key="1">
    <citation type="submission" date="2013-08" db="EMBL/GenBank/DDBJ databases">
        <title>Flavobacterium limnosediminis JC2902 genome sequencing.</title>
        <authorList>
            <person name="Lee K."/>
            <person name="Yi H."/>
            <person name="Park S."/>
            <person name="Chun J."/>
        </authorList>
    </citation>
    <scope>NUCLEOTIDE SEQUENCE [LARGE SCALE GENOMIC DNA]</scope>
    <source>
        <strain evidence="3 4">JC2902</strain>
    </source>
</reference>
<dbReference type="AlphaFoldDB" id="V6SIT9"/>
<gene>
    <name evidence="3" type="ORF">FLJC2902T_28550</name>
</gene>
<sequence length="279" mass="32663">MTENTDTGDEISDNLLPLEPEKTNDNKEPDTITTKENETMEAHPHVHHNGKKNWKAYFWEFLMLFLAVFCGFLAEYRLEHVIEHNREEVLMYSLTEDLQTDYTQLETYIGWRTETDGEFDSIVKMLAKPTRDENTYHLYKFTNNATLRFGLPDISERTILQLKNAGGLRLIRNKAVSNAINKHYMNVNRMKSTYETERFVRLKLLDSRANLFDASVFIQPEIPREGIKLMTNDYVIINHFMSDVLAAKQLNKRLIGELDQVKKSSAHLKQLIEKEYPIK</sequence>
<keyword evidence="4" id="KW-1185">Reference proteome</keyword>
<dbReference type="eggNOG" id="ENOG503454V">
    <property type="taxonomic scope" value="Bacteria"/>
</dbReference>
<dbReference type="Proteomes" id="UP000018004">
    <property type="component" value="Unassembled WGS sequence"/>
</dbReference>
<comment type="caution">
    <text evidence="3">The sequence shown here is derived from an EMBL/GenBank/DDBJ whole genome shotgun (WGS) entry which is preliminary data.</text>
</comment>
<name>V6SIT9_9FLAO</name>
<dbReference type="PATRIC" id="fig|1341181.4.peg.2808"/>
<protein>
    <submittedName>
        <fullName evidence="3">Uncharacterized protein</fullName>
    </submittedName>
</protein>
<keyword evidence="2" id="KW-0472">Membrane</keyword>
<evidence type="ECO:0000256" key="1">
    <source>
        <dbReference type="SAM" id="MobiDB-lite"/>
    </source>
</evidence>
<feature type="compositionally biased region" description="Basic and acidic residues" evidence="1">
    <location>
        <begin position="19"/>
        <end position="31"/>
    </location>
</feature>
<proteinExistence type="predicted"/>
<dbReference type="EMBL" id="AVGG01000019">
    <property type="protein sequence ID" value="ESU26369.1"/>
    <property type="molecule type" value="Genomic_DNA"/>
</dbReference>
<evidence type="ECO:0000256" key="2">
    <source>
        <dbReference type="SAM" id="Phobius"/>
    </source>
</evidence>
<organism evidence="3 4">
    <name type="scientific">Flavobacterium limnosediminis JC2902</name>
    <dbReference type="NCBI Taxonomy" id="1341181"/>
    <lineage>
        <taxon>Bacteria</taxon>
        <taxon>Pseudomonadati</taxon>
        <taxon>Bacteroidota</taxon>
        <taxon>Flavobacteriia</taxon>
        <taxon>Flavobacteriales</taxon>
        <taxon>Flavobacteriaceae</taxon>
        <taxon>Flavobacterium</taxon>
    </lineage>
</organism>
<evidence type="ECO:0000313" key="4">
    <source>
        <dbReference type="Proteomes" id="UP000018004"/>
    </source>
</evidence>
<feature type="region of interest" description="Disordered" evidence="1">
    <location>
        <begin position="1"/>
        <end position="31"/>
    </location>
</feature>